<evidence type="ECO:0000256" key="1">
    <source>
        <dbReference type="ARBA" id="ARBA00022679"/>
    </source>
</evidence>
<dbReference type="RefSeq" id="WP_066636658.1">
    <property type="nucleotide sequence ID" value="NZ_CP014989.1"/>
</dbReference>
<evidence type="ECO:0000313" key="5">
    <source>
        <dbReference type="EMBL" id="ANS78207.1"/>
    </source>
</evidence>
<dbReference type="GO" id="GO:0006654">
    <property type="term" value="P:phosphatidic acid biosynthetic process"/>
    <property type="evidence" value="ECO:0007669"/>
    <property type="project" value="TreeGrafter"/>
</dbReference>
<dbReference type="EMBL" id="CP014989">
    <property type="protein sequence ID" value="ANS78207.1"/>
    <property type="molecule type" value="Genomic_DNA"/>
</dbReference>
<dbReference type="PANTHER" id="PTHR10434:SF11">
    <property type="entry name" value="1-ACYL-SN-GLYCEROL-3-PHOSPHATE ACYLTRANSFERASE"/>
    <property type="match status" value="1"/>
</dbReference>
<proteinExistence type="predicted"/>
<gene>
    <name evidence="5" type="ORF">SGUI_0811</name>
</gene>
<evidence type="ECO:0000256" key="3">
    <source>
        <dbReference type="SAM" id="MobiDB-lite"/>
    </source>
</evidence>
<dbReference type="STRING" id="1758689.SGUI_0811"/>
<dbReference type="Pfam" id="PF01553">
    <property type="entry name" value="Acyltransferase"/>
    <property type="match status" value="1"/>
</dbReference>
<accession>A0A1B1N9U4</accession>
<organism evidence="5 6">
    <name type="scientific">Serinicoccus hydrothermalis</name>
    <dbReference type="NCBI Taxonomy" id="1758689"/>
    <lineage>
        <taxon>Bacteria</taxon>
        <taxon>Bacillati</taxon>
        <taxon>Actinomycetota</taxon>
        <taxon>Actinomycetes</taxon>
        <taxon>Micrococcales</taxon>
        <taxon>Ornithinimicrobiaceae</taxon>
        <taxon>Serinicoccus</taxon>
    </lineage>
</organism>
<dbReference type="InterPro" id="IPR002123">
    <property type="entry name" value="Plipid/glycerol_acylTrfase"/>
</dbReference>
<protein>
    <submittedName>
        <fullName evidence="5">1-acyl-sn-glycerol-3-phosphate acyltransferase</fullName>
        <ecNumber evidence="5">2.3.1.51</ecNumber>
    </submittedName>
</protein>
<feature type="region of interest" description="Disordered" evidence="3">
    <location>
        <begin position="246"/>
        <end position="296"/>
    </location>
</feature>
<keyword evidence="1 5" id="KW-0808">Transferase</keyword>
<dbReference type="GO" id="GO:0003841">
    <property type="term" value="F:1-acylglycerol-3-phosphate O-acyltransferase activity"/>
    <property type="evidence" value="ECO:0007669"/>
    <property type="project" value="UniProtKB-EC"/>
</dbReference>
<feature type="domain" description="Phospholipid/glycerol acyltransferase" evidence="4">
    <location>
        <begin position="35"/>
        <end position="154"/>
    </location>
</feature>
<dbReference type="CDD" id="cd07989">
    <property type="entry name" value="LPLAT_AGPAT-like"/>
    <property type="match status" value="1"/>
</dbReference>
<dbReference type="Proteomes" id="UP000092482">
    <property type="component" value="Chromosome"/>
</dbReference>
<dbReference type="GO" id="GO:0005886">
    <property type="term" value="C:plasma membrane"/>
    <property type="evidence" value="ECO:0007669"/>
    <property type="project" value="TreeGrafter"/>
</dbReference>
<dbReference type="SMART" id="SM00563">
    <property type="entry name" value="PlsC"/>
    <property type="match status" value="1"/>
</dbReference>
<dbReference type="PANTHER" id="PTHR10434">
    <property type="entry name" value="1-ACYL-SN-GLYCEROL-3-PHOSPHATE ACYLTRANSFERASE"/>
    <property type="match status" value="1"/>
</dbReference>
<dbReference type="SUPFAM" id="SSF69593">
    <property type="entry name" value="Glycerol-3-phosphate (1)-acyltransferase"/>
    <property type="match status" value="1"/>
</dbReference>
<sequence length="296" mass="32627">MIYWILKHLVVGPPIKAVFRPWIEGRQHIPEQGAAILASNHLSFSDSIFLPLLVHRRITFPAKMEYFTGTGVKGWLTKLFFTSTGQIPIDRSGGPASMAALEQGLAVLRRGELFGIYPEGTRSPDGKLYRGKTGMARLALEANVPIIPCAMIDTDKAQPTGQRIPNVVQVGVRIGRPLSFPEHAGRTEDHAVLRQITDEVMAELQRLSGQEYVDEYAATVKERLAARARAGVEQARVGIEQAAERAKEGLEQAGERAKEGLGQAKDDLADARERARENLADRRARRHTDPEPPASD</sequence>
<dbReference type="PATRIC" id="fig|1758689.4.peg.842"/>
<evidence type="ECO:0000313" key="6">
    <source>
        <dbReference type="Proteomes" id="UP000092482"/>
    </source>
</evidence>
<keyword evidence="6" id="KW-1185">Reference proteome</keyword>
<evidence type="ECO:0000259" key="4">
    <source>
        <dbReference type="SMART" id="SM00563"/>
    </source>
</evidence>
<keyword evidence="2 5" id="KW-0012">Acyltransferase</keyword>
<dbReference type="OrthoDB" id="9808424at2"/>
<dbReference type="KEGG" id="serj:SGUI_0811"/>
<reference evidence="5 6" key="1">
    <citation type="submission" date="2016-03" db="EMBL/GenBank/DDBJ databases">
        <title>Shallow-sea hydrothermal system.</title>
        <authorList>
            <person name="Tang K."/>
        </authorList>
    </citation>
    <scope>NUCLEOTIDE SEQUENCE [LARGE SCALE GENOMIC DNA]</scope>
    <source>
        <strain evidence="5 6">JLT9</strain>
    </source>
</reference>
<evidence type="ECO:0000256" key="2">
    <source>
        <dbReference type="ARBA" id="ARBA00023315"/>
    </source>
</evidence>
<name>A0A1B1N9U4_9MICO</name>
<dbReference type="EC" id="2.3.1.51" evidence="5"/>
<dbReference type="AlphaFoldDB" id="A0A1B1N9U4"/>
<feature type="compositionally biased region" description="Basic and acidic residues" evidence="3">
    <location>
        <begin position="246"/>
        <end position="290"/>
    </location>
</feature>